<dbReference type="AlphaFoldDB" id="A0A2P5KD20"/>
<evidence type="ECO:0000259" key="2">
    <source>
        <dbReference type="PROSITE" id="PS50933"/>
    </source>
</evidence>
<keyword evidence="1" id="KW-0732">Signal</keyword>
<protein>
    <submittedName>
        <fullName evidence="3">CHRD domain-containing protein</fullName>
    </submittedName>
</protein>
<gene>
    <name evidence="3" type="ORF">B0O95_103289</name>
</gene>
<sequence>MTMTRLFATVATLLGVAGSSLVYADTVTFKADLQPSSEVPPKTSRGHGTLDATYDTSSRVLQWTAAYADLSGPASAAHFHGPAPVGQNAGIQVPVDKHALASPILGHAMLNDDQAGELLAGKWYFNVHTAQNPGGEIRGQVLRTN</sequence>
<keyword evidence="4" id="KW-1185">Reference proteome</keyword>
<dbReference type="EMBL" id="PRDW01000003">
    <property type="protein sequence ID" value="PPB84596.1"/>
    <property type="molecule type" value="Genomic_DNA"/>
</dbReference>
<evidence type="ECO:0000256" key="1">
    <source>
        <dbReference type="SAM" id="SignalP"/>
    </source>
</evidence>
<feature type="domain" description="CHRD" evidence="2">
    <location>
        <begin position="25"/>
        <end position="145"/>
    </location>
</feature>
<dbReference type="PROSITE" id="PS50933">
    <property type="entry name" value="CHRD"/>
    <property type="match status" value="1"/>
</dbReference>
<feature type="chain" id="PRO_5015113122" evidence="1">
    <location>
        <begin position="25"/>
        <end position="145"/>
    </location>
</feature>
<dbReference type="Proteomes" id="UP000243096">
    <property type="component" value="Unassembled WGS sequence"/>
</dbReference>
<dbReference type="Pfam" id="PF07452">
    <property type="entry name" value="CHRD"/>
    <property type="match status" value="1"/>
</dbReference>
<comment type="caution">
    <text evidence="3">The sequence shown here is derived from an EMBL/GenBank/DDBJ whole genome shotgun (WGS) entry which is preliminary data.</text>
</comment>
<evidence type="ECO:0000313" key="3">
    <source>
        <dbReference type="EMBL" id="PPB84596.1"/>
    </source>
</evidence>
<organism evidence="3 4">
    <name type="scientific">Mycetohabitans endofungorum</name>
    <dbReference type="NCBI Taxonomy" id="417203"/>
    <lineage>
        <taxon>Bacteria</taxon>
        <taxon>Pseudomonadati</taxon>
        <taxon>Pseudomonadota</taxon>
        <taxon>Betaproteobacteria</taxon>
        <taxon>Burkholderiales</taxon>
        <taxon>Burkholderiaceae</taxon>
        <taxon>Mycetohabitans</taxon>
    </lineage>
</organism>
<reference evidence="3 4" key="1">
    <citation type="submission" date="2018-01" db="EMBL/GenBank/DDBJ databases">
        <title>Genomic Encyclopedia of Type Strains, Phase III (KMG-III): the genomes of soil and plant-associated and newly described type strains.</title>
        <authorList>
            <person name="Whitman W."/>
        </authorList>
    </citation>
    <scope>NUCLEOTIDE SEQUENCE [LARGE SCALE GENOMIC DNA]</scope>
    <source>
        <strain evidence="3 4">HKI456</strain>
    </source>
</reference>
<dbReference type="SMART" id="SM00754">
    <property type="entry name" value="CHRD"/>
    <property type="match status" value="1"/>
</dbReference>
<dbReference type="OrthoDB" id="571052at2"/>
<accession>A0A2P5KD20</accession>
<feature type="signal peptide" evidence="1">
    <location>
        <begin position="1"/>
        <end position="24"/>
    </location>
</feature>
<name>A0A2P5KD20_9BURK</name>
<dbReference type="InterPro" id="IPR010895">
    <property type="entry name" value="CHRD"/>
</dbReference>
<evidence type="ECO:0000313" key="4">
    <source>
        <dbReference type="Proteomes" id="UP000243096"/>
    </source>
</evidence>
<proteinExistence type="predicted"/>